<reference evidence="1" key="1">
    <citation type="submission" date="2021-05" db="EMBL/GenBank/DDBJ databases">
        <title>Draft genomes of bacteria isolated from model marine particles.</title>
        <authorList>
            <person name="Datta M.S."/>
            <person name="Schwartzman J.A."/>
            <person name="Enke T.N."/>
            <person name="Saavedra J."/>
            <person name="Cermak N."/>
            <person name="Cordero O.X."/>
        </authorList>
    </citation>
    <scope>NUCLEOTIDE SEQUENCE</scope>
    <source>
        <strain evidence="1">I2M19</strain>
    </source>
</reference>
<accession>A0ACC5UAW6</accession>
<comment type="caution">
    <text evidence="1">The sequence shown here is derived from an EMBL/GenBank/DDBJ whole genome shotgun (WGS) entry which is preliminary data.</text>
</comment>
<gene>
    <name evidence="1" type="ORF">KO493_12220</name>
</gene>
<name>A0ACC5UAW6_9FLAO</name>
<organism evidence="1 2">
    <name type="scientific">Pseudotamlana agarivorans</name>
    <dbReference type="NCBI Taxonomy" id="481183"/>
    <lineage>
        <taxon>Bacteria</taxon>
        <taxon>Pseudomonadati</taxon>
        <taxon>Bacteroidota</taxon>
        <taxon>Flavobacteriia</taxon>
        <taxon>Flavobacteriales</taxon>
        <taxon>Flavobacteriaceae</taxon>
        <taxon>Pseudotamlana</taxon>
    </lineage>
</organism>
<evidence type="ECO:0000313" key="1">
    <source>
        <dbReference type="EMBL" id="MBU2951462.1"/>
    </source>
</evidence>
<proteinExistence type="predicted"/>
<evidence type="ECO:0000313" key="2">
    <source>
        <dbReference type="Proteomes" id="UP001647509"/>
    </source>
</evidence>
<dbReference type="EMBL" id="JAHKPD010000018">
    <property type="protein sequence ID" value="MBU2951462.1"/>
    <property type="molecule type" value="Genomic_DNA"/>
</dbReference>
<keyword evidence="2" id="KW-1185">Reference proteome</keyword>
<dbReference type="Proteomes" id="UP001647509">
    <property type="component" value="Unassembled WGS sequence"/>
</dbReference>
<protein>
    <submittedName>
        <fullName evidence="1">Discoidin domain-containing protein</fullName>
    </submittedName>
</protein>
<sequence>MKTKFLQTMLFITCVLMQVNITNAQDPGDRAQKLRGTWWANLPPELFDERITSLKTLDGFQVSFNSGASQSALHSAPCPLLSGLDGADAVFPADNDTKTMDQISIIRDAGFMVKAYSNAEHFVGDNSAEFEEFVASFKAWCDTNPTAQAFINSESYHTKSGYPNRPYMFCYAEFVLKYYSQQYGQYIDAWIFDDAEGNMEENGDDATSGNIDDQRIYEAFANAVRSGNDDIPVAFNNGRSTSNHNSYPFAAATRFDDFTFGHAFGGNNNHAEKITGNQFNNNYKHVTRMTETNGYVHEGGTWTWDDKIVGNYHSKLSTTAWKYGPTQAWEQDDFNTWNEEALSAGGMMTWGGSYNRTETTIYAWVYDLLQGCDDYLFERGISINSENNGNDNGQVGNGNNLALSGTATQSSTYSSGAASLAIDGNTNGAWRGGSVTHTETEDNAWWDLVLDSESSIEEIVIHNRTDCCEDRLSDFIVFMWDEAGNRTLRKFYTTAPDSSLSINVGGLAGYRIRIKSNLAATALSLAEVEVYGTRNLALNGIATQSSTANGGAASRAIDGNTNGAWSAGSVTHTSAEDGAWWALDLGADYNIGEIKIYNRTDACCTERLSNFTMFMWDSNGNRTIRKVINTTPDPYITIDAGGVLGKSIRINSNLTGTALSLAEVEVYNASSSSTAKAADGKIGASNAAVSTSLKVYPNPVHNVFTVQTPDDTSENTAYSVCNHLGQVVLKGRFKGDSTQIDASALKAGMYFLRVSSGEKTYTKKIVKQ</sequence>